<comment type="caution">
    <text evidence="2">The sequence shown here is derived from an EMBL/GenBank/DDBJ whole genome shotgun (WGS) entry which is preliminary data.</text>
</comment>
<dbReference type="RefSeq" id="WP_109764500.1">
    <property type="nucleotide sequence ID" value="NZ_QGGU01000010.1"/>
</dbReference>
<dbReference type="OrthoDB" id="6197853at2"/>
<evidence type="ECO:0000313" key="2">
    <source>
        <dbReference type="EMBL" id="PWK47970.1"/>
    </source>
</evidence>
<evidence type="ECO:0000313" key="3">
    <source>
        <dbReference type="Proteomes" id="UP000245790"/>
    </source>
</evidence>
<dbReference type="InterPro" id="IPR022193">
    <property type="entry name" value="DUF3718"/>
</dbReference>
<reference evidence="2 3" key="1">
    <citation type="submission" date="2018-05" db="EMBL/GenBank/DDBJ databases">
        <title>Genomic Encyclopedia of Type Strains, Phase IV (KMG-IV): sequencing the most valuable type-strain genomes for metagenomic binning, comparative biology and taxonomic classification.</title>
        <authorList>
            <person name="Goeker M."/>
        </authorList>
    </citation>
    <scope>NUCLEOTIDE SEQUENCE [LARGE SCALE GENOMIC DNA]</scope>
    <source>
        <strain evidence="2 3">DSM 25350</strain>
    </source>
</reference>
<gene>
    <name evidence="2" type="ORF">C8D97_110186</name>
</gene>
<dbReference type="Pfam" id="PF12514">
    <property type="entry name" value="DUF3718"/>
    <property type="match status" value="1"/>
</dbReference>
<feature type="chain" id="PRO_5016465755" evidence="1">
    <location>
        <begin position="25"/>
        <end position="134"/>
    </location>
</feature>
<proteinExistence type="predicted"/>
<dbReference type="AlphaFoldDB" id="A0A316FJM2"/>
<dbReference type="EMBL" id="QGGU01000010">
    <property type="protein sequence ID" value="PWK47970.1"/>
    <property type="molecule type" value="Genomic_DNA"/>
</dbReference>
<protein>
    <submittedName>
        <fullName evidence="2">Uncharacterized protein DUF3718</fullName>
    </submittedName>
</protein>
<sequence>MKKVLIATLSTGLLLSSYSAPVKANDDLLRLAISLCDFAKTDDRTSMRRKLRAAGMRLRAIYPAIKCGSDGSLLRVATVNNAMGAAKFLAAKAGSDAITEPGHDGQNIVKWAEGLVASGDASKQPFVELFKSKM</sequence>
<accession>A0A316FJM2</accession>
<feature type="signal peptide" evidence="1">
    <location>
        <begin position="1"/>
        <end position="24"/>
    </location>
</feature>
<keyword evidence="3" id="KW-1185">Reference proteome</keyword>
<organism evidence="2 3">
    <name type="scientific">Pleionea mediterranea</name>
    <dbReference type="NCBI Taxonomy" id="523701"/>
    <lineage>
        <taxon>Bacteria</taxon>
        <taxon>Pseudomonadati</taxon>
        <taxon>Pseudomonadota</taxon>
        <taxon>Gammaproteobacteria</taxon>
        <taxon>Oceanospirillales</taxon>
        <taxon>Pleioneaceae</taxon>
        <taxon>Pleionea</taxon>
    </lineage>
</organism>
<dbReference type="Proteomes" id="UP000245790">
    <property type="component" value="Unassembled WGS sequence"/>
</dbReference>
<keyword evidence="1" id="KW-0732">Signal</keyword>
<name>A0A316FJM2_9GAMM</name>
<evidence type="ECO:0000256" key="1">
    <source>
        <dbReference type="SAM" id="SignalP"/>
    </source>
</evidence>